<gene>
    <name evidence="4" type="ORF">JOD17_004253</name>
</gene>
<keyword evidence="4" id="KW-0131">Cell cycle</keyword>
<keyword evidence="5" id="KW-1185">Reference proteome</keyword>
<evidence type="ECO:0000256" key="1">
    <source>
        <dbReference type="SAM" id="Coils"/>
    </source>
</evidence>
<keyword evidence="3" id="KW-0812">Transmembrane</keyword>
<protein>
    <submittedName>
        <fullName evidence="4">Cell division protein DivIC</fullName>
    </submittedName>
</protein>
<proteinExistence type="predicted"/>
<comment type="caution">
    <text evidence="4">The sequence shown here is derived from an EMBL/GenBank/DDBJ whole genome shotgun (WGS) entry which is preliminary data.</text>
</comment>
<dbReference type="Proteomes" id="UP000741863">
    <property type="component" value="Unassembled WGS sequence"/>
</dbReference>
<feature type="region of interest" description="Disordered" evidence="2">
    <location>
        <begin position="1"/>
        <end position="23"/>
    </location>
</feature>
<keyword evidence="1" id="KW-0175">Coiled coil</keyword>
<dbReference type="RefSeq" id="WP_204699829.1">
    <property type="nucleotide sequence ID" value="NZ_JAFBEC010000025.1"/>
</dbReference>
<dbReference type="PANTHER" id="PTHR40027">
    <property type="entry name" value="CELL DIVISION PROTEIN DIVIC"/>
    <property type="match status" value="1"/>
</dbReference>
<dbReference type="Pfam" id="PF04977">
    <property type="entry name" value="DivIC"/>
    <property type="match status" value="1"/>
</dbReference>
<dbReference type="PANTHER" id="PTHR40027:SF1">
    <property type="entry name" value="CELL DIVISION PROTEIN DIVIC"/>
    <property type="match status" value="1"/>
</dbReference>
<name>A0ABS2PI48_9BACL</name>
<evidence type="ECO:0000313" key="5">
    <source>
        <dbReference type="Proteomes" id="UP000741863"/>
    </source>
</evidence>
<keyword evidence="3" id="KW-1133">Transmembrane helix</keyword>
<dbReference type="InterPro" id="IPR039076">
    <property type="entry name" value="DivIC"/>
</dbReference>
<dbReference type="GO" id="GO:0051301">
    <property type="term" value="P:cell division"/>
    <property type="evidence" value="ECO:0007669"/>
    <property type="project" value="UniProtKB-KW"/>
</dbReference>
<dbReference type="EMBL" id="JAFBEC010000025">
    <property type="protein sequence ID" value="MBM7635107.1"/>
    <property type="molecule type" value="Genomic_DNA"/>
</dbReference>
<evidence type="ECO:0000256" key="3">
    <source>
        <dbReference type="SAM" id="Phobius"/>
    </source>
</evidence>
<organism evidence="4 5">
    <name type="scientific">Geomicrobium sediminis</name>
    <dbReference type="NCBI Taxonomy" id="1347788"/>
    <lineage>
        <taxon>Bacteria</taxon>
        <taxon>Bacillati</taxon>
        <taxon>Bacillota</taxon>
        <taxon>Bacilli</taxon>
        <taxon>Bacillales</taxon>
        <taxon>Geomicrobium</taxon>
    </lineage>
</organism>
<keyword evidence="4" id="KW-0132">Cell division</keyword>
<feature type="coiled-coil region" evidence="1">
    <location>
        <begin position="66"/>
        <end position="100"/>
    </location>
</feature>
<evidence type="ECO:0000256" key="2">
    <source>
        <dbReference type="SAM" id="MobiDB-lite"/>
    </source>
</evidence>
<sequence>MPKSNDREKVTTIHKDKPFEKEQKRLQMREERRRRGLKRRLIFIGIVGAFVIVFAAVGLISQKSMIDANDQEQEQLEERYAELMEEQKQLEQDIVNYNDIDYIAEVARRDLYLTKPGETIFKVPESHDDQEEEDEEDD</sequence>
<feature type="transmembrane region" description="Helical" evidence="3">
    <location>
        <begin position="41"/>
        <end position="60"/>
    </location>
</feature>
<dbReference type="InterPro" id="IPR007060">
    <property type="entry name" value="FtsL/DivIC"/>
</dbReference>
<keyword evidence="3" id="KW-0472">Membrane</keyword>
<accession>A0ABS2PI48</accession>
<evidence type="ECO:0000313" key="4">
    <source>
        <dbReference type="EMBL" id="MBM7635107.1"/>
    </source>
</evidence>
<reference evidence="4 5" key="1">
    <citation type="submission" date="2021-01" db="EMBL/GenBank/DDBJ databases">
        <title>Genomic Encyclopedia of Type Strains, Phase IV (KMG-IV): sequencing the most valuable type-strain genomes for metagenomic binning, comparative biology and taxonomic classification.</title>
        <authorList>
            <person name="Goeker M."/>
        </authorList>
    </citation>
    <scope>NUCLEOTIDE SEQUENCE [LARGE SCALE GENOMIC DNA]</scope>
    <source>
        <strain evidence="4 5">DSM 25540</strain>
    </source>
</reference>